<evidence type="ECO:0000256" key="1">
    <source>
        <dbReference type="SAM" id="SignalP"/>
    </source>
</evidence>
<organism evidence="3 4">
    <name type="scientific">Paenibacillus allorhizosphaerae</name>
    <dbReference type="NCBI Taxonomy" id="2849866"/>
    <lineage>
        <taxon>Bacteria</taxon>
        <taxon>Bacillati</taxon>
        <taxon>Bacillota</taxon>
        <taxon>Bacilli</taxon>
        <taxon>Bacillales</taxon>
        <taxon>Paenibacillaceae</taxon>
        <taxon>Paenibacillus</taxon>
    </lineage>
</organism>
<keyword evidence="1" id="KW-0732">Signal</keyword>
<comment type="caution">
    <text evidence="3">The sequence shown here is derived from an EMBL/GenBank/DDBJ whole genome shotgun (WGS) entry which is preliminary data.</text>
</comment>
<evidence type="ECO:0000259" key="2">
    <source>
        <dbReference type="SMART" id="SM00776"/>
    </source>
</evidence>
<evidence type="ECO:0000313" key="3">
    <source>
        <dbReference type="EMBL" id="CAG7651490.1"/>
    </source>
</evidence>
<feature type="chain" id="PRO_5046419458" description="Glycosyl hydrolase family 98 putative carbohydrate-binding module domain-containing protein" evidence="1">
    <location>
        <begin position="26"/>
        <end position="238"/>
    </location>
</feature>
<protein>
    <recommendedName>
        <fullName evidence="2">Glycosyl hydrolase family 98 putative carbohydrate-binding module domain-containing protein</fullName>
    </recommendedName>
</protein>
<accession>A0ABN7TQI9</accession>
<dbReference type="InterPro" id="IPR013222">
    <property type="entry name" value="Glyco_hyd_98_carb-bd"/>
</dbReference>
<sequence>MKEKIKGFIYGCVVTSLITGSVAYAANPTSIEVYFKDLKYKIDGLDKTPSEGQGFIYEGTTYVPLRFIGESLGKNVEWDGDTETIWVGKREGRFTGLTSLKYARTDGEVWTDEKPGTIEIAGTKYKNGIRAMVKNSSSSDGKASIDYNLNGNYKRLTALVGMDDASRNVKALGIIKVIGDGKELKVISKLIGGDNPINVDVDVTGVLKLQIVFEVDYDKNYNWAEILWVDFLEPKLFE</sequence>
<feature type="domain" description="Glycosyl hydrolase family 98 putative carbohydrate-binding module" evidence="2">
    <location>
        <begin position="88"/>
        <end position="238"/>
    </location>
</feature>
<dbReference type="Pfam" id="PF07833">
    <property type="entry name" value="Cu_amine_oxidN1"/>
    <property type="match status" value="1"/>
</dbReference>
<dbReference type="EMBL" id="CAJVCE010000016">
    <property type="protein sequence ID" value="CAG7651490.1"/>
    <property type="molecule type" value="Genomic_DNA"/>
</dbReference>
<reference evidence="3 4" key="1">
    <citation type="submission" date="2021-06" db="EMBL/GenBank/DDBJ databases">
        <authorList>
            <person name="Criscuolo A."/>
        </authorList>
    </citation>
    <scope>NUCLEOTIDE SEQUENCE [LARGE SCALE GENOMIC DNA]</scope>
    <source>
        <strain evidence="4">CIP 111802</strain>
    </source>
</reference>
<keyword evidence="4" id="KW-1185">Reference proteome</keyword>
<gene>
    <name evidence="3" type="ORF">PAECIP111802_04977</name>
</gene>
<dbReference type="Proteomes" id="UP000730618">
    <property type="component" value="Unassembled WGS sequence"/>
</dbReference>
<proteinExistence type="predicted"/>
<feature type="signal peptide" evidence="1">
    <location>
        <begin position="1"/>
        <end position="25"/>
    </location>
</feature>
<name>A0ABN7TQI9_9BACL</name>
<dbReference type="Pfam" id="PF08305">
    <property type="entry name" value="NPCBM"/>
    <property type="match status" value="1"/>
</dbReference>
<dbReference type="SMART" id="SM00776">
    <property type="entry name" value="NPCBM"/>
    <property type="match status" value="1"/>
</dbReference>
<evidence type="ECO:0000313" key="4">
    <source>
        <dbReference type="Proteomes" id="UP000730618"/>
    </source>
</evidence>
<dbReference type="RefSeq" id="WP_218101228.1">
    <property type="nucleotide sequence ID" value="NZ_CAJVCE010000016.1"/>
</dbReference>
<dbReference type="InterPro" id="IPR012854">
    <property type="entry name" value="Cu_amine_oxidase-like_N"/>
</dbReference>